<proteinExistence type="inferred from homology"/>
<reference evidence="6 7" key="1">
    <citation type="submission" date="2024-07" db="EMBL/GenBank/DDBJ databases">
        <title>Section-level genome sequencing and comparative genomics of Aspergillus sections Usti and Cavernicolus.</title>
        <authorList>
            <consortium name="Lawrence Berkeley National Laboratory"/>
            <person name="Nybo J.L."/>
            <person name="Vesth T.C."/>
            <person name="Theobald S."/>
            <person name="Frisvad J.C."/>
            <person name="Larsen T.O."/>
            <person name="Kjaerboelling I."/>
            <person name="Rothschild-Mancinelli K."/>
            <person name="Lyhne E.K."/>
            <person name="Kogle M.E."/>
            <person name="Barry K."/>
            <person name="Clum A."/>
            <person name="Na H."/>
            <person name="Ledsgaard L."/>
            <person name="Lin J."/>
            <person name="Lipzen A."/>
            <person name="Kuo A."/>
            <person name="Riley R."/>
            <person name="Mondo S."/>
            <person name="Labutti K."/>
            <person name="Haridas S."/>
            <person name="Pangalinan J."/>
            <person name="Salamov A.A."/>
            <person name="Simmons B.A."/>
            <person name="Magnuson J.K."/>
            <person name="Chen J."/>
            <person name="Drula E."/>
            <person name="Henrissat B."/>
            <person name="Wiebenga A."/>
            <person name="Lubbers R.J."/>
            <person name="Gomes A.C."/>
            <person name="Macurrencykelacurrency M.R."/>
            <person name="Stajich J."/>
            <person name="Grigoriev I.V."/>
            <person name="Mortensen U.H."/>
            <person name="De Vries R.P."/>
            <person name="Baker S.E."/>
            <person name="Andersen M.R."/>
        </authorList>
    </citation>
    <scope>NUCLEOTIDE SEQUENCE [LARGE SCALE GENOMIC DNA]</scope>
    <source>
        <strain evidence="6 7">CBS 449.75</strain>
    </source>
</reference>
<comment type="caution">
    <text evidence="6">The sequence shown here is derived from an EMBL/GenBank/DDBJ whole genome shotgun (WGS) entry which is preliminary data.</text>
</comment>
<comment type="subcellular location">
    <subcellularLocation>
        <location evidence="4">Membrane</location>
        <topology evidence="4">Multi-pass membrane protein</topology>
    </subcellularLocation>
</comment>
<dbReference type="RefSeq" id="XP_070885985.1">
    <property type="nucleotide sequence ID" value="XM_071029140.1"/>
</dbReference>
<dbReference type="PANTHER" id="PTHR39136">
    <property type="entry name" value="ALTERED INHERITANCE OF MITOCHONDRIA PROTEIN 11"/>
    <property type="match status" value="1"/>
</dbReference>
<organism evidence="6 7">
    <name type="scientific">Aspergillus lucknowensis</name>
    <dbReference type="NCBI Taxonomy" id="176173"/>
    <lineage>
        <taxon>Eukaryota</taxon>
        <taxon>Fungi</taxon>
        <taxon>Dikarya</taxon>
        <taxon>Ascomycota</taxon>
        <taxon>Pezizomycotina</taxon>
        <taxon>Eurotiomycetes</taxon>
        <taxon>Eurotiomycetidae</taxon>
        <taxon>Eurotiales</taxon>
        <taxon>Aspergillaceae</taxon>
        <taxon>Aspergillus</taxon>
        <taxon>Aspergillus subgen. Nidulantes</taxon>
    </lineage>
</organism>
<keyword evidence="1" id="KW-0812">Transmembrane</keyword>
<dbReference type="InterPro" id="IPR038814">
    <property type="entry name" value="AIM11"/>
</dbReference>
<evidence type="ECO:0000256" key="4">
    <source>
        <dbReference type="RuleBase" id="RU367098"/>
    </source>
</evidence>
<feature type="region of interest" description="Disordered" evidence="5">
    <location>
        <begin position="1"/>
        <end position="54"/>
    </location>
</feature>
<evidence type="ECO:0000313" key="7">
    <source>
        <dbReference type="Proteomes" id="UP001610432"/>
    </source>
</evidence>
<dbReference type="PANTHER" id="PTHR39136:SF1">
    <property type="entry name" value="ALTERED INHERITANCE OF MITOCHONDRIA PROTEIN 11"/>
    <property type="match status" value="1"/>
</dbReference>
<evidence type="ECO:0000256" key="1">
    <source>
        <dbReference type="ARBA" id="ARBA00022692"/>
    </source>
</evidence>
<keyword evidence="3" id="KW-0472">Membrane</keyword>
<accession>A0ABR4LR50</accession>
<keyword evidence="2" id="KW-1133">Transmembrane helix</keyword>
<evidence type="ECO:0000256" key="5">
    <source>
        <dbReference type="SAM" id="MobiDB-lite"/>
    </source>
</evidence>
<feature type="compositionally biased region" description="Pro residues" evidence="5">
    <location>
        <begin position="23"/>
        <end position="41"/>
    </location>
</feature>
<evidence type="ECO:0000256" key="2">
    <source>
        <dbReference type="ARBA" id="ARBA00022989"/>
    </source>
</evidence>
<gene>
    <name evidence="4" type="primary">AIM11</name>
    <name evidence="6" type="ORF">BJX67DRAFT_353691</name>
</gene>
<evidence type="ECO:0000256" key="3">
    <source>
        <dbReference type="ARBA" id="ARBA00023136"/>
    </source>
</evidence>
<sequence length="208" mass="22659">MVFSFFRSTPKPPDHEPTQTRTPTPPKPTEPNVPAPSPPTTPKAQDSNNDKVPKLWTPQTNTKLALGGALFFALSVLSTRRAFLRRVKASTPPWYTSSIYHQPKVNGGAEAFEALNLATINVLSFAMMTSGAVLWAMDINGVEDMRRYVKTRMASGVTGGEGGELSESDKEMEKQVEDFVGRYLGKRVEDGKLVDLNGKEPSKGGSSS</sequence>
<dbReference type="Proteomes" id="UP001610432">
    <property type="component" value="Unassembled WGS sequence"/>
</dbReference>
<dbReference type="EMBL" id="JBFXLQ010000021">
    <property type="protein sequence ID" value="KAL2867006.1"/>
    <property type="molecule type" value="Genomic_DNA"/>
</dbReference>
<evidence type="ECO:0000313" key="6">
    <source>
        <dbReference type="EMBL" id="KAL2867006.1"/>
    </source>
</evidence>
<dbReference type="GeneID" id="98144212"/>
<keyword evidence="7" id="KW-1185">Reference proteome</keyword>
<protein>
    <recommendedName>
        <fullName evidence="4">Altered inheritance of mitochondria protein 11</fullName>
    </recommendedName>
</protein>
<name>A0ABR4LR50_9EURO</name>
<comment type="similarity">
    <text evidence="4">Belongs to the AIM11 family.</text>
</comment>